<sequence length="606" mass="64997">MHGLDLVNTAIFVGSALILIGIFSSLVATRFGAPLLLVFLVVGMLAGEDGPGGIEFGDYSTTYMVGMIALSVILFDGGLRTRLSVFRGVLRPSLLLATVGVLITAGVVGLAVWQVLGLSLSLALLLGAIVASTDAAAVFFLIRTGGMRLPGRVNGILEIESGTNDPISVFFVILLVKVIVSGGMPGWELVEEFAAEAVLGGALGFVGGWGAVSILNRVAMPGGLHPLFVVAGAIMISGFTTLVGGSGLLAVYIAGLVMANRPTRAYPSIVGFHDAMTWLCQIVMFLVLGLLVTPSRVMDYAPQGMFVAVVLTLIARPVAVWVCLWGAGFATREKLFISWVGLRGAVSIFLAAIPMLAGVPESQAFFNIAFFVVLFSMLVQGATLTSAGRWLGVALKATTRGVSRIEIDIPGQNELEIVGYPVTGESVILGLSRIPAWARLLMVVRKGQILDQAEAGGLRPGDYGYFLVPRERLNRFDTLFRESPEVARRLGVIFGELAIRGETRLSELEQFYDLSFEGHPPEMTLAEWATQRLGEKPVLDATLAIPGGKIVVRRLESGRIANLGLQLDQLLQVEPDERLLARLEEEADELRGLRSWARSVRRRLQT</sequence>
<keyword evidence="5 9" id="KW-0812">Transmembrane</keyword>
<name>A0A840SPB9_9RHOB</name>
<proteinExistence type="predicted"/>
<dbReference type="NCBIfam" id="NF003716">
    <property type="entry name" value="PRK05326.1-3"/>
    <property type="match status" value="1"/>
</dbReference>
<feature type="transmembrane region" description="Helical" evidence="9">
    <location>
        <begin position="275"/>
        <end position="293"/>
    </location>
</feature>
<protein>
    <submittedName>
        <fullName evidence="11">Cell volume regulation protein A</fullName>
    </submittedName>
</protein>
<feature type="transmembrane region" description="Helical" evidence="9">
    <location>
        <begin position="59"/>
        <end position="81"/>
    </location>
</feature>
<keyword evidence="12" id="KW-1185">Reference proteome</keyword>
<dbReference type="InterPro" id="IPR005170">
    <property type="entry name" value="Transptr-assoc_dom"/>
</dbReference>
<evidence type="ECO:0000259" key="10">
    <source>
        <dbReference type="SMART" id="SM01091"/>
    </source>
</evidence>
<dbReference type="RefSeq" id="WP_184147541.1">
    <property type="nucleotide sequence ID" value="NZ_JACHFM010000001.1"/>
</dbReference>
<keyword evidence="4" id="KW-1003">Cell membrane</keyword>
<feature type="transmembrane region" description="Helical" evidence="9">
    <location>
        <begin position="93"/>
        <end position="116"/>
    </location>
</feature>
<feature type="transmembrane region" description="Helical" evidence="9">
    <location>
        <begin position="193"/>
        <end position="215"/>
    </location>
</feature>
<dbReference type="GO" id="GO:0015297">
    <property type="term" value="F:antiporter activity"/>
    <property type="evidence" value="ECO:0007669"/>
    <property type="project" value="UniProtKB-KW"/>
</dbReference>
<feature type="transmembrane region" description="Helical" evidence="9">
    <location>
        <begin position="364"/>
        <end position="382"/>
    </location>
</feature>
<keyword evidence="2" id="KW-0813">Transport</keyword>
<feature type="transmembrane region" description="Helical" evidence="9">
    <location>
        <begin position="6"/>
        <end position="24"/>
    </location>
</feature>
<reference evidence="11 12" key="1">
    <citation type="submission" date="2020-08" db="EMBL/GenBank/DDBJ databases">
        <title>Genomic Encyclopedia of Type Strains, Phase IV (KMG-IV): sequencing the most valuable type-strain genomes for metagenomic binning, comparative biology and taxonomic classification.</title>
        <authorList>
            <person name="Goeker M."/>
        </authorList>
    </citation>
    <scope>NUCLEOTIDE SEQUENCE [LARGE SCALE GENOMIC DNA]</scope>
    <source>
        <strain evidence="11 12">DSM 101730</strain>
    </source>
</reference>
<evidence type="ECO:0000256" key="6">
    <source>
        <dbReference type="ARBA" id="ARBA00022989"/>
    </source>
</evidence>
<evidence type="ECO:0000256" key="2">
    <source>
        <dbReference type="ARBA" id="ARBA00022448"/>
    </source>
</evidence>
<evidence type="ECO:0000256" key="7">
    <source>
        <dbReference type="ARBA" id="ARBA00023065"/>
    </source>
</evidence>
<evidence type="ECO:0000313" key="12">
    <source>
        <dbReference type="Proteomes" id="UP000549457"/>
    </source>
</evidence>
<dbReference type="Pfam" id="PF03471">
    <property type="entry name" value="CorC_HlyC"/>
    <property type="match status" value="1"/>
</dbReference>
<dbReference type="Gene3D" id="1.20.1530.20">
    <property type="match status" value="1"/>
</dbReference>
<evidence type="ECO:0000313" key="11">
    <source>
        <dbReference type="EMBL" id="MBB5221141.1"/>
    </source>
</evidence>
<gene>
    <name evidence="11" type="ORF">HNP73_001062</name>
</gene>
<dbReference type="Pfam" id="PF00999">
    <property type="entry name" value="Na_H_Exchanger"/>
    <property type="match status" value="1"/>
</dbReference>
<feature type="domain" description="Transporter-associated" evidence="10">
    <location>
        <begin position="490"/>
        <end position="569"/>
    </location>
</feature>
<feature type="transmembrane region" description="Helical" evidence="9">
    <location>
        <begin position="227"/>
        <end position="255"/>
    </location>
</feature>
<dbReference type="PANTHER" id="PTHR32507:SF7">
    <property type="entry name" value="K(+)_H(+) ANTIPORTER NHAP2"/>
    <property type="match status" value="1"/>
</dbReference>
<dbReference type="SUPFAM" id="SSF56176">
    <property type="entry name" value="FAD-binding/transporter-associated domain-like"/>
    <property type="match status" value="1"/>
</dbReference>
<evidence type="ECO:0000256" key="1">
    <source>
        <dbReference type="ARBA" id="ARBA00004651"/>
    </source>
</evidence>
<dbReference type="InterPro" id="IPR036318">
    <property type="entry name" value="FAD-bd_PCMH-like_sf"/>
</dbReference>
<dbReference type="InterPro" id="IPR038770">
    <property type="entry name" value="Na+/solute_symporter_sf"/>
</dbReference>
<comment type="subcellular location">
    <subcellularLocation>
        <location evidence="1">Cell membrane</location>
        <topology evidence="1">Multi-pass membrane protein</topology>
    </subcellularLocation>
</comment>
<dbReference type="NCBIfam" id="NF003715">
    <property type="entry name" value="PRK05326.1-2"/>
    <property type="match status" value="1"/>
</dbReference>
<evidence type="ECO:0000256" key="5">
    <source>
        <dbReference type="ARBA" id="ARBA00022692"/>
    </source>
</evidence>
<feature type="transmembrane region" description="Helical" evidence="9">
    <location>
        <begin position="122"/>
        <end position="142"/>
    </location>
</feature>
<comment type="caution">
    <text evidence="11">The sequence shown here is derived from an EMBL/GenBank/DDBJ whole genome shotgun (WGS) entry which is preliminary data.</text>
</comment>
<dbReference type="AlphaFoldDB" id="A0A840SPB9"/>
<evidence type="ECO:0000256" key="4">
    <source>
        <dbReference type="ARBA" id="ARBA00022475"/>
    </source>
</evidence>
<keyword evidence="8 9" id="KW-0472">Membrane</keyword>
<dbReference type="Proteomes" id="UP000549457">
    <property type="component" value="Unassembled WGS sequence"/>
</dbReference>
<keyword evidence="7" id="KW-0406">Ion transport</keyword>
<dbReference type="EMBL" id="JACHFM010000001">
    <property type="protein sequence ID" value="MBB5221141.1"/>
    <property type="molecule type" value="Genomic_DNA"/>
</dbReference>
<dbReference type="PANTHER" id="PTHR32507">
    <property type="entry name" value="NA(+)/H(+) ANTIPORTER 1"/>
    <property type="match status" value="1"/>
</dbReference>
<evidence type="ECO:0000256" key="9">
    <source>
        <dbReference type="SAM" id="Phobius"/>
    </source>
</evidence>
<organism evidence="11 12">
    <name type="scientific">Amaricoccus macauensis</name>
    <dbReference type="NCBI Taxonomy" id="57001"/>
    <lineage>
        <taxon>Bacteria</taxon>
        <taxon>Pseudomonadati</taxon>
        <taxon>Pseudomonadota</taxon>
        <taxon>Alphaproteobacteria</taxon>
        <taxon>Rhodobacterales</taxon>
        <taxon>Paracoccaceae</taxon>
        <taxon>Amaricoccus</taxon>
    </lineage>
</organism>
<keyword evidence="3" id="KW-0050">Antiport</keyword>
<accession>A0A840SPB9</accession>
<feature type="transmembrane region" description="Helical" evidence="9">
    <location>
        <begin position="336"/>
        <end position="357"/>
    </location>
</feature>
<dbReference type="NCBIfam" id="NF003714">
    <property type="entry name" value="PRK05326.1-1"/>
    <property type="match status" value="1"/>
</dbReference>
<evidence type="ECO:0000256" key="8">
    <source>
        <dbReference type="ARBA" id="ARBA00023136"/>
    </source>
</evidence>
<dbReference type="SMART" id="SM01091">
    <property type="entry name" value="CorC_HlyC"/>
    <property type="match status" value="1"/>
</dbReference>
<dbReference type="GO" id="GO:0050660">
    <property type="term" value="F:flavin adenine dinucleotide binding"/>
    <property type="evidence" value="ECO:0007669"/>
    <property type="project" value="InterPro"/>
</dbReference>
<evidence type="ECO:0000256" key="3">
    <source>
        <dbReference type="ARBA" id="ARBA00022449"/>
    </source>
</evidence>
<dbReference type="InterPro" id="IPR006153">
    <property type="entry name" value="Cation/H_exchanger_TM"/>
</dbReference>
<feature type="transmembrane region" description="Helical" evidence="9">
    <location>
        <begin position="305"/>
        <end position="330"/>
    </location>
</feature>
<dbReference type="GO" id="GO:0005886">
    <property type="term" value="C:plasma membrane"/>
    <property type="evidence" value="ECO:0007669"/>
    <property type="project" value="UniProtKB-SubCell"/>
</dbReference>
<keyword evidence="6 9" id="KW-1133">Transmembrane helix</keyword>
<dbReference type="GO" id="GO:1902600">
    <property type="term" value="P:proton transmembrane transport"/>
    <property type="evidence" value="ECO:0007669"/>
    <property type="project" value="InterPro"/>
</dbReference>